<reference evidence="2" key="1">
    <citation type="journal article" date="2019" name="Int. J. Syst. Evol. Microbiol.">
        <title>The Global Catalogue of Microorganisms (GCM) 10K type strain sequencing project: providing services to taxonomists for standard genome sequencing and annotation.</title>
        <authorList>
            <consortium name="The Broad Institute Genomics Platform"/>
            <consortium name="The Broad Institute Genome Sequencing Center for Infectious Disease"/>
            <person name="Wu L."/>
            <person name="Ma J."/>
        </authorList>
    </citation>
    <scope>NUCLEOTIDE SEQUENCE [LARGE SCALE GENOMIC DNA]</scope>
    <source>
        <strain evidence="2">CCUG 2113</strain>
    </source>
</reference>
<protein>
    <submittedName>
        <fullName evidence="1">Uncharacterized protein</fullName>
    </submittedName>
</protein>
<dbReference type="Proteomes" id="UP001595693">
    <property type="component" value="Unassembled WGS sequence"/>
</dbReference>
<proteinExistence type="predicted"/>
<name>A0ABV8DDK2_9BURK</name>
<sequence>MVYLDCSGVRFGSQLDEKHLFQWAAEIACFVLWEQDTLVVKSRRISEESLRDLLALFWRYNIPMRQLAQFRNSANEAWFAAPIMYWHKKVFAPQLNLPPNADAPAGRRVAPR</sequence>
<comment type="caution">
    <text evidence="1">The sequence shown here is derived from an EMBL/GenBank/DDBJ whole genome shotgun (WGS) entry which is preliminary data.</text>
</comment>
<gene>
    <name evidence="1" type="ORF">ACFOW3_18050</name>
</gene>
<evidence type="ECO:0000313" key="2">
    <source>
        <dbReference type="Proteomes" id="UP001595693"/>
    </source>
</evidence>
<organism evidence="1 2">
    <name type="scientific">Acidovorax facilis</name>
    <dbReference type="NCBI Taxonomy" id="12917"/>
    <lineage>
        <taxon>Bacteria</taxon>
        <taxon>Pseudomonadati</taxon>
        <taxon>Pseudomonadota</taxon>
        <taxon>Betaproteobacteria</taxon>
        <taxon>Burkholderiales</taxon>
        <taxon>Comamonadaceae</taxon>
        <taxon>Acidovorax</taxon>
    </lineage>
</organism>
<keyword evidence="2" id="KW-1185">Reference proteome</keyword>
<evidence type="ECO:0000313" key="1">
    <source>
        <dbReference type="EMBL" id="MFC3936524.1"/>
    </source>
</evidence>
<dbReference type="EMBL" id="JBHSAJ010000053">
    <property type="protein sequence ID" value="MFC3936524.1"/>
    <property type="molecule type" value="Genomic_DNA"/>
</dbReference>
<dbReference type="RefSeq" id="WP_055397677.1">
    <property type="nucleotide sequence ID" value="NZ_JAMXAX010000093.1"/>
</dbReference>
<accession>A0ABV8DDK2</accession>